<reference evidence="1 2" key="1">
    <citation type="journal article" date="2019" name="New Phytol.">
        <title>Comparative genomics reveals unique wood-decay strategies and fruiting body development in the Schizophyllaceae.</title>
        <authorList>
            <person name="Almasi E."/>
            <person name="Sahu N."/>
            <person name="Krizsan K."/>
            <person name="Balint B."/>
            <person name="Kovacs G.M."/>
            <person name="Kiss B."/>
            <person name="Cseklye J."/>
            <person name="Drula E."/>
            <person name="Henrissat B."/>
            <person name="Nagy I."/>
            <person name="Chovatia M."/>
            <person name="Adam C."/>
            <person name="LaButti K."/>
            <person name="Lipzen A."/>
            <person name="Riley R."/>
            <person name="Grigoriev I.V."/>
            <person name="Nagy L.G."/>
        </authorList>
    </citation>
    <scope>NUCLEOTIDE SEQUENCE [LARGE SCALE GENOMIC DNA]</scope>
    <source>
        <strain evidence="1 2">NL-1724</strain>
    </source>
</reference>
<comment type="caution">
    <text evidence="1">The sequence shown here is derived from an EMBL/GenBank/DDBJ whole genome shotgun (WGS) entry which is preliminary data.</text>
</comment>
<evidence type="ECO:0000313" key="1">
    <source>
        <dbReference type="EMBL" id="TRM59526.1"/>
    </source>
</evidence>
<protein>
    <submittedName>
        <fullName evidence="1">Uncharacterized protein</fullName>
    </submittedName>
</protein>
<evidence type="ECO:0000313" key="2">
    <source>
        <dbReference type="Proteomes" id="UP000320762"/>
    </source>
</evidence>
<sequence length="54" mass="5691">MRGGGHDADDKGDCLFIEGSSGRATLTSPRAPVGFCACLCCCYARSDQLSTARY</sequence>
<organism evidence="1 2">
    <name type="scientific">Schizophyllum amplum</name>
    <dbReference type="NCBI Taxonomy" id="97359"/>
    <lineage>
        <taxon>Eukaryota</taxon>
        <taxon>Fungi</taxon>
        <taxon>Dikarya</taxon>
        <taxon>Basidiomycota</taxon>
        <taxon>Agaricomycotina</taxon>
        <taxon>Agaricomycetes</taxon>
        <taxon>Agaricomycetidae</taxon>
        <taxon>Agaricales</taxon>
        <taxon>Schizophyllaceae</taxon>
        <taxon>Schizophyllum</taxon>
    </lineage>
</organism>
<dbReference type="EMBL" id="VDMD01000027">
    <property type="protein sequence ID" value="TRM59526.1"/>
    <property type="molecule type" value="Genomic_DNA"/>
</dbReference>
<keyword evidence="2" id="KW-1185">Reference proteome</keyword>
<feature type="non-terminal residue" evidence="1">
    <location>
        <position position="54"/>
    </location>
</feature>
<dbReference type="Proteomes" id="UP000320762">
    <property type="component" value="Unassembled WGS sequence"/>
</dbReference>
<name>A0A550C483_9AGAR</name>
<accession>A0A550C483</accession>
<dbReference type="AlphaFoldDB" id="A0A550C483"/>
<proteinExistence type="predicted"/>
<gene>
    <name evidence="1" type="ORF">BD626DRAFT_507426</name>
</gene>